<protein>
    <submittedName>
        <fullName evidence="2">Uncharacterized protein</fullName>
    </submittedName>
</protein>
<proteinExistence type="predicted"/>
<name>A0ABD3FM26_9STRA</name>
<evidence type="ECO:0000256" key="1">
    <source>
        <dbReference type="SAM" id="MobiDB-lite"/>
    </source>
</evidence>
<accession>A0ABD3FM26</accession>
<dbReference type="Proteomes" id="UP001632037">
    <property type="component" value="Unassembled WGS sequence"/>
</dbReference>
<feature type="compositionally biased region" description="Low complexity" evidence="1">
    <location>
        <begin position="44"/>
        <end position="53"/>
    </location>
</feature>
<dbReference type="AlphaFoldDB" id="A0ABD3FM26"/>
<dbReference type="EMBL" id="JBIMZQ010000014">
    <property type="protein sequence ID" value="KAL3667394.1"/>
    <property type="molecule type" value="Genomic_DNA"/>
</dbReference>
<feature type="compositionally biased region" description="Polar residues" evidence="1">
    <location>
        <begin position="54"/>
        <end position="72"/>
    </location>
</feature>
<gene>
    <name evidence="2" type="ORF">V7S43_007620</name>
</gene>
<comment type="caution">
    <text evidence="2">The sequence shown here is derived from an EMBL/GenBank/DDBJ whole genome shotgun (WGS) entry which is preliminary data.</text>
</comment>
<feature type="region of interest" description="Disordered" evidence="1">
    <location>
        <begin position="1"/>
        <end position="72"/>
    </location>
</feature>
<reference evidence="2 3" key="1">
    <citation type="submission" date="2024-09" db="EMBL/GenBank/DDBJ databases">
        <title>Genome sequencing and assembly of Phytophthora oleae, isolate VK10A, causative agent of rot of olive drupes.</title>
        <authorList>
            <person name="Conti Taguali S."/>
            <person name="Riolo M."/>
            <person name="La Spada F."/>
            <person name="Cacciola S.O."/>
            <person name="Dionisio G."/>
        </authorList>
    </citation>
    <scope>NUCLEOTIDE SEQUENCE [LARGE SCALE GENOMIC DNA]</scope>
    <source>
        <strain evidence="2 3">VK10A</strain>
    </source>
</reference>
<evidence type="ECO:0000313" key="2">
    <source>
        <dbReference type="EMBL" id="KAL3667394.1"/>
    </source>
</evidence>
<keyword evidence="3" id="KW-1185">Reference proteome</keyword>
<evidence type="ECO:0000313" key="3">
    <source>
        <dbReference type="Proteomes" id="UP001632037"/>
    </source>
</evidence>
<sequence>MGALKADTLPDASSSESSEGISKATAEDDSGVDMGHDPLPVAQSSLGWSSSSWKTKVQEPTAQLQAFTQRGS</sequence>
<organism evidence="2 3">
    <name type="scientific">Phytophthora oleae</name>
    <dbReference type="NCBI Taxonomy" id="2107226"/>
    <lineage>
        <taxon>Eukaryota</taxon>
        <taxon>Sar</taxon>
        <taxon>Stramenopiles</taxon>
        <taxon>Oomycota</taxon>
        <taxon>Peronosporomycetes</taxon>
        <taxon>Peronosporales</taxon>
        <taxon>Peronosporaceae</taxon>
        <taxon>Phytophthora</taxon>
    </lineage>
</organism>